<comment type="catalytic activity">
    <reaction evidence="1 12 13">
        <text>Endonucleolytic cleavage to 5'-phosphomonoester.</text>
        <dbReference type="EC" id="3.1.26.4"/>
    </reaction>
</comment>
<evidence type="ECO:0000256" key="2">
    <source>
        <dbReference type="ARBA" id="ARBA00001946"/>
    </source>
</evidence>
<keyword evidence="11" id="KW-0464">Manganese</keyword>
<keyword evidence="7 12" id="KW-0540">Nuclease</keyword>
<dbReference type="GO" id="GO:0003723">
    <property type="term" value="F:RNA binding"/>
    <property type="evidence" value="ECO:0007669"/>
    <property type="project" value="UniProtKB-UniRule"/>
</dbReference>
<comment type="similarity">
    <text evidence="5 13">Belongs to the RNase HII family.</text>
</comment>
<evidence type="ECO:0000313" key="16">
    <source>
        <dbReference type="Proteomes" id="UP000487882"/>
    </source>
</evidence>
<evidence type="ECO:0000256" key="11">
    <source>
        <dbReference type="ARBA" id="ARBA00023211"/>
    </source>
</evidence>
<comment type="subcellular location">
    <subcellularLocation>
        <location evidence="4">Cytoplasm</location>
    </subcellularLocation>
</comment>
<proteinExistence type="inferred from homology"/>
<feature type="binding site" evidence="12">
    <location>
        <position position="135"/>
    </location>
    <ligand>
        <name>a divalent metal cation</name>
        <dbReference type="ChEBI" id="CHEBI:60240"/>
    </ligand>
</feature>
<organism evidence="15 16">
    <name type="scientific">Bifidobacterium canis</name>
    <dbReference type="NCBI Taxonomy" id="2610880"/>
    <lineage>
        <taxon>Bacteria</taxon>
        <taxon>Bacillati</taxon>
        <taxon>Actinomycetota</taxon>
        <taxon>Actinomycetes</taxon>
        <taxon>Bifidobacteriales</taxon>
        <taxon>Bifidobacteriaceae</taxon>
        <taxon>Bifidobacterium</taxon>
    </lineage>
</organism>
<dbReference type="InterPro" id="IPR012337">
    <property type="entry name" value="RNaseH-like_sf"/>
</dbReference>
<dbReference type="CDD" id="cd07182">
    <property type="entry name" value="RNase_HII_bacteria_HII_like"/>
    <property type="match status" value="1"/>
</dbReference>
<evidence type="ECO:0000256" key="10">
    <source>
        <dbReference type="ARBA" id="ARBA00022801"/>
    </source>
</evidence>
<keyword evidence="16" id="KW-1185">Reference proteome</keyword>
<dbReference type="NCBIfam" id="NF000595">
    <property type="entry name" value="PRK00015.1-3"/>
    <property type="match status" value="1"/>
</dbReference>
<dbReference type="PROSITE" id="PS51975">
    <property type="entry name" value="RNASE_H_2"/>
    <property type="match status" value="1"/>
</dbReference>
<accession>A0A7K1J4R4</accession>
<dbReference type="GO" id="GO:0006298">
    <property type="term" value="P:mismatch repair"/>
    <property type="evidence" value="ECO:0007669"/>
    <property type="project" value="TreeGrafter"/>
</dbReference>
<dbReference type="EMBL" id="WNLP01000003">
    <property type="protein sequence ID" value="MUH59572.1"/>
    <property type="molecule type" value="Genomic_DNA"/>
</dbReference>
<comment type="cofactor">
    <cofactor evidence="2">
        <name>Mg(2+)</name>
        <dbReference type="ChEBI" id="CHEBI:18420"/>
    </cofactor>
</comment>
<dbReference type="InterPro" id="IPR001352">
    <property type="entry name" value="RNase_HII/HIII"/>
</dbReference>
<dbReference type="InterPro" id="IPR024567">
    <property type="entry name" value="RNase_HII/HIII_dom"/>
</dbReference>
<keyword evidence="6" id="KW-0963">Cytoplasm</keyword>
<comment type="caution">
    <text evidence="15">The sequence shown here is derived from an EMBL/GenBank/DDBJ whole genome shotgun (WGS) entry which is preliminary data.</text>
</comment>
<dbReference type="AlphaFoldDB" id="A0A7K1J4R4"/>
<dbReference type="Gene3D" id="3.30.420.10">
    <property type="entry name" value="Ribonuclease H-like superfamily/Ribonuclease H"/>
    <property type="match status" value="1"/>
</dbReference>
<evidence type="ECO:0000313" key="15">
    <source>
        <dbReference type="EMBL" id="MUH59572.1"/>
    </source>
</evidence>
<dbReference type="InterPro" id="IPR022898">
    <property type="entry name" value="RNase_HII"/>
</dbReference>
<comment type="function">
    <text evidence="3 13">Endonuclease that specifically degrades the RNA of RNA-DNA hybrids.</text>
</comment>
<dbReference type="GO" id="GO:0043137">
    <property type="term" value="P:DNA replication, removal of RNA primer"/>
    <property type="evidence" value="ECO:0007669"/>
    <property type="project" value="TreeGrafter"/>
</dbReference>
<evidence type="ECO:0000256" key="12">
    <source>
        <dbReference type="PROSITE-ProRule" id="PRU01319"/>
    </source>
</evidence>
<dbReference type="Pfam" id="PF01351">
    <property type="entry name" value="RNase_HII"/>
    <property type="match status" value="1"/>
</dbReference>
<evidence type="ECO:0000256" key="13">
    <source>
        <dbReference type="RuleBase" id="RU003515"/>
    </source>
</evidence>
<evidence type="ECO:0000256" key="1">
    <source>
        <dbReference type="ARBA" id="ARBA00000077"/>
    </source>
</evidence>
<dbReference type="GO" id="GO:0005737">
    <property type="term" value="C:cytoplasm"/>
    <property type="evidence" value="ECO:0007669"/>
    <property type="project" value="UniProtKB-SubCell"/>
</dbReference>
<evidence type="ECO:0000256" key="7">
    <source>
        <dbReference type="ARBA" id="ARBA00022722"/>
    </source>
</evidence>
<sequence>MSITATPTFALERGLAEDGYSLIVGFDEVGRGSLAGPVMVGAAAFFAQHLDSAEATMPHYLADSKMLTEHRRDALFEPLQTWVDAYSIGSASNTEIDDWGISHALGIAALRALDGVEQALGIEATGVVRVGAILDGPNDYITKALGTFEAPAVPVPAHVITQVKGDQHCASIAAAAVLAKVTRDRLMVKLAESSPEYARYEWAHNKGYGSKAHRAAIAEYGPSDLHRLTWHLT</sequence>
<feature type="domain" description="RNase H type-2" evidence="14">
    <location>
        <begin position="21"/>
        <end position="233"/>
    </location>
</feature>
<reference evidence="15 16" key="1">
    <citation type="submission" date="2019-09" db="EMBL/GenBank/DDBJ databases">
        <title>Bifidobacterium canis sp. nov., isolated from the digestive tract of German Shepherd dog puppy.</title>
        <authorList>
            <person name="Bunesova V."/>
        </authorList>
    </citation>
    <scope>NUCLEOTIDE SEQUENCE [LARGE SCALE GENOMIC DNA]</scope>
    <source>
        <strain evidence="15 16">GSD1FS</strain>
    </source>
</reference>
<evidence type="ECO:0000256" key="9">
    <source>
        <dbReference type="ARBA" id="ARBA00022759"/>
    </source>
</evidence>
<evidence type="ECO:0000256" key="4">
    <source>
        <dbReference type="ARBA" id="ARBA00004496"/>
    </source>
</evidence>
<gene>
    <name evidence="15" type="ORF">GSD1FS_0904</name>
</gene>
<feature type="binding site" evidence="12">
    <location>
        <position position="28"/>
    </location>
    <ligand>
        <name>a divalent metal cation</name>
        <dbReference type="ChEBI" id="CHEBI:60240"/>
    </ligand>
</feature>
<keyword evidence="10 12" id="KW-0378">Hydrolase</keyword>
<dbReference type="PANTHER" id="PTHR10954:SF18">
    <property type="entry name" value="RIBONUCLEASE HII"/>
    <property type="match status" value="1"/>
</dbReference>
<feature type="binding site" evidence="12">
    <location>
        <position position="27"/>
    </location>
    <ligand>
        <name>a divalent metal cation</name>
        <dbReference type="ChEBI" id="CHEBI:60240"/>
    </ligand>
</feature>
<evidence type="ECO:0000256" key="6">
    <source>
        <dbReference type="ARBA" id="ARBA00022490"/>
    </source>
</evidence>
<keyword evidence="9 12" id="KW-0255">Endonuclease</keyword>
<dbReference type="GO" id="GO:0032299">
    <property type="term" value="C:ribonuclease H2 complex"/>
    <property type="evidence" value="ECO:0007669"/>
    <property type="project" value="TreeGrafter"/>
</dbReference>
<keyword evidence="8 12" id="KW-0479">Metal-binding</keyword>
<comment type="cofactor">
    <cofactor evidence="12">
        <name>Mn(2+)</name>
        <dbReference type="ChEBI" id="CHEBI:29035"/>
    </cofactor>
    <cofactor evidence="12">
        <name>Mg(2+)</name>
        <dbReference type="ChEBI" id="CHEBI:18420"/>
    </cofactor>
    <text evidence="12">Manganese or magnesium. Binds 1 divalent metal ion per monomer in the absence of substrate. May bind a second metal ion after substrate binding.</text>
</comment>
<dbReference type="RefSeq" id="WP_155588541.1">
    <property type="nucleotide sequence ID" value="NZ_WNLP01000003.1"/>
</dbReference>
<dbReference type="InterPro" id="IPR036397">
    <property type="entry name" value="RNaseH_sf"/>
</dbReference>
<evidence type="ECO:0000256" key="3">
    <source>
        <dbReference type="ARBA" id="ARBA00004065"/>
    </source>
</evidence>
<dbReference type="Proteomes" id="UP000487882">
    <property type="component" value="Unassembled WGS sequence"/>
</dbReference>
<evidence type="ECO:0000256" key="5">
    <source>
        <dbReference type="ARBA" id="ARBA00007383"/>
    </source>
</evidence>
<evidence type="ECO:0000256" key="8">
    <source>
        <dbReference type="ARBA" id="ARBA00022723"/>
    </source>
</evidence>
<protein>
    <recommendedName>
        <fullName evidence="13">Ribonuclease</fullName>
        <ecNumber evidence="13">3.1.26.4</ecNumber>
    </recommendedName>
</protein>
<evidence type="ECO:0000259" key="14">
    <source>
        <dbReference type="PROSITE" id="PS51975"/>
    </source>
</evidence>
<dbReference type="EC" id="3.1.26.4" evidence="13"/>
<dbReference type="GO" id="GO:0046872">
    <property type="term" value="F:metal ion binding"/>
    <property type="evidence" value="ECO:0007669"/>
    <property type="project" value="UniProtKB-KW"/>
</dbReference>
<name>A0A7K1J4R4_9BIFI</name>
<dbReference type="SUPFAM" id="SSF53098">
    <property type="entry name" value="Ribonuclease H-like"/>
    <property type="match status" value="1"/>
</dbReference>
<dbReference type="GO" id="GO:0004523">
    <property type="term" value="F:RNA-DNA hybrid ribonuclease activity"/>
    <property type="evidence" value="ECO:0007669"/>
    <property type="project" value="UniProtKB-UniRule"/>
</dbReference>
<dbReference type="PANTHER" id="PTHR10954">
    <property type="entry name" value="RIBONUCLEASE H2 SUBUNIT A"/>
    <property type="match status" value="1"/>
</dbReference>